<dbReference type="GO" id="GO:0005634">
    <property type="term" value="C:nucleus"/>
    <property type="evidence" value="ECO:0007669"/>
    <property type="project" value="UniProtKB-SubCell"/>
</dbReference>
<dbReference type="GO" id="GO:0003684">
    <property type="term" value="F:damaged DNA binding"/>
    <property type="evidence" value="ECO:0007669"/>
    <property type="project" value="TreeGrafter"/>
</dbReference>
<evidence type="ECO:0000256" key="2">
    <source>
        <dbReference type="ARBA" id="ARBA00004286"/>
    </source>
</evidence>
<dbReference type="GO" id="GO:0051301">
    <property type="term" value="P:cell division"/>
    <property type="evidence" value="ECO:0007669"/>
    <property type="project" value="UniProtKB-KW"/>
</dbReference>
<keyword evidence="8" id="KW-0540">Nuclease</keyword>
<evidence type="ECO:0000256" key="18">
    <source>
        <dbReference type="ARBA" id="ARBA00023254"/>
    </source>
</evidence>
<evidence type="ECO:0000256" key="20">
    <source>
        <dbReference type="SAM" id="Coils"/>
    </source>
</evidence>
<proteinExistence type="inferred from homology"/>
<dbReference type="Pfam" id="PF08573">
    <property type="entry name" value="SAE2"/>
    <property type="match status" value="2"/>
</dbReference>
<keyword evidence="15" id="KW-0238">DNA-binding</keyword>
<evidence type="ECO:0000256" key="7">
    <source>
        <dbReference type="ARBA" id="ARBA00022618"/>
    </source>
</evidence>
<evidence type="ECO:0000256" key="11">
    <source>
        <dbReference type="ARBA" id="ARBA00022776"/>
    </source>
</evidence>
<dbReference type="GO" id="GO:0005694">
    <property type="term" value="C:chromosome"/>
    <property type="evidence" value="ECO:0007669"/>
    <property type="project" value="UniProtKB-SubCell"/>
</dbReference>
<feature type="domain" description="DNA endonuclease activator Ctp1 C-terminal" evidence="22">
    <location>
        <begin position="601"/>
        <end position="635"/>
    </location>
</feature>
<dbReference type="InterPro" id="IPR013882">
    <property type="entry name" value="Ctp1_C"/>
</dbReference>
<feature type="compositionally biased region" description="Basic and acidic residues" evidence="21">
    <location>
        <begin position="347"/>
        <end position="357"/>
    </location>
</feature>
<dbReference type="InterPro" id="IPR019518">
    <property type="entry name" value="CtIP_N"/>
</dbReference>
<evidence type="ECO:0000313" key="24">
    <source>
        <dbReference type="Proteomes" id="UP000515152"/>
    </source>
</evidence>
<dbReference type="GO" id="GO:0010792">
    <property type="term" value="P:DNA double-strand break processing involved in repair via single-strand annealing"/>
    <property type="evidence" value="ECO:0007669"/>
    <property type="project" value="TreeGrafter"/>
</dbReference>
<organism evidence="24 25">
    <name type="scientific">Clupea harengus</name>
    <name type="common">Atlantic herring</name>
    <dbReference type="NCBI Taxonomy" id="7950"/>
    <lineage>
        <taxon>Eukaryota</taxon>
        <taxon>Metazoa</taxon>
        <taxon>Chordata</taxon>
        <taxon>Craniata</taxon>
        <taxon>Vertebrata</taxon>
        <taxon>Euteleostomi</taxon>
        <taxon>Actinopterygii</taxon>
        <taxon>Neopterygii</taxon>
        <taxon>Teleostei</taxon>
        <taxon>Clupei</taxon>
        <taxon>Clupeiformes</taxon>
        <taxon>Clupeoidei</taxon>
        <taxon>Clupeidae</taxon>
        <taxon>Clupea</taxon>
    </lineage>
</organism>
<accession>A0A6P8GPW7</accession>
<dbReference type="PANTHER" id="PTHR15107">
    <property type="entry name" value="RETINOBLASTOMA BINDING PROTEIN 8"/>
    <property type="match status" value="1"/>
</dbReference>
<keyword evidence="11" id="KW-0498">Mitosis</keyword>
<comment type="similarity">
    <text evidence="3">Belongs to the COM1/SAE2/CtIP family.</text>
</comment>
<feature type="domain" description="DNA endonuclease Ctp1 N-terminal" evidence="23">
    <location>
        <begin position="25"/>
        <end position="143"/>
    </location>
</feature>
<dbReference type="AlphaFoldDB" id="A0A6P8GPW7"/>
<dbReference type="Pfam" id="PF10482">
    <property type="entry name" value="CtIP_N"/>
    <property type="match status" value="1"/>
</dbReference>
<keyword evidence="19" id="KW-0131">Cell cycle</keyword>
<comment type="subcellular location">
    <subcellularLocation>
        <location evidence="2">Chromosome</location>
    </subcellularLocation>
    <subcellularLocation>
        <location evidence="1">Nucleus</location>
    </subcellularLocation>
</comment>
<evidence type="ECO:0000256" key="19">
    <source>
        <dbReference type="ARBA" id="ARBA00023306"/>
    </source>
</evidence>
<evidence type="ECO:0000259" key="23">
    <source>
        <dbReference type="Pfam" id="PF10482"/>
    </source>
</evidence>
<dbReference type="GO" id="GO:0016787">
    <property type="term" value="F:hydrolase activity"/>
    <property type="evidence" value="ECO:0007669"/>
    <property type="project" value="UniProtKB-KW"/>
</dbReference>
<feature type="region of interest" description="Disordered" evidence="21">
    <location>
        <begin position="252"/>
        <end position="283"/>
    </location>
</feature>
<reference evidence="25" key="1">
    <citation type="submission" date="2025-08" db="UniProtKB">
        <authorList>
            <consortium name="RefSeq"/>
        </authorList>
    </citation>
    <scope>IDENTIFICATION</scope>
</reference>
<keyword evidence="9 25" id="KW-0255">Endonuclease</keyword>
<feature type="region of interest" description="Disordered" evidence="21">
    <location>
        <begin position="149"/>
        <end position="172"/>
    </location>
</feature>
<keyword evidence="24" id="KW-1185">Reference proteome</keyword>
<keyword evidence="12" id="KW-0378">Hydrolase</keyword>
<dbReference type="GO" id="GO:0051321">
    <property type="term" value="P:meiotic cell cycle"/>
    <property type="evidence" value="ECO:0007669"/>
    <property type="project" value="UniProtKB-KW"/>
</dbReference>
<dbReference type="Proteomes" id="UP000515152">
    <property type="component" value="Chromosome 17"/>
</dbReference>
<keyword evidence="16" id="KW-0234">DNA repair</keyword>
<dbReference type="PANTHER" id="PTHR15107:SF4">
    <property type="entry name" value="DNA ENDONUCLEASE RBBP8"/>
    <property type="match status" value="1"/>
</dbReference>
<feature type="domain" description="DNA endonuclease activator Ctp1 C-terminal" evidence="22">
    <location>
        <begin position="569"/>
        <end position="597"/>
    </location>
</feature>
<evidence type="ECO:0000256" key="6">
    <source>
        <dbReference type="ARBA" id="ARBA00022553"/>
    </source>
</evidence>
<feature type="compositionally biased region" description="Polar residues" evidence="21">
    <location>
        <begin position="441"/>
        <end position="453"/>
    </location>
</feature>
<keyword evidence="6" id="KW-0597">Phosphoprotein</keyword>
<keyword evidence="18" id="KW-0469">Meiosis</keyword>
<protein>
    <recommendedName>
        <fullName evidence="4">DNA endonuclease RBBP8</fullName>
    </recommendedName>
</protein>
<evidence type="ECO:0000256" key="15">
    <source>
        <dbReference type="ARBA" id="ARBA00023125"/>
    </source>
</evidence>
<keyword evidence="7" id="KW-0132">Cell division</keyword>
<evidence type="ECO:0000256" key="8">
    <source>
        <dbReference type="ARBA" id="ARBA00022722"/>
    </source>
</evidence>
<gene>
    <name evidence="25" type="primary">rbbp8</name>
</gene>
<keyword evidence="13" id="KW-0862">Zinc</keyword>
<dbReference type="GeneID" id="105911990"/>
<evidence type="ECO:0000256" key="13">
    <source>
        <dbReference type="ARBA" id="ARBA00022833"/>
    </source>
</evidence>
<evidence type="ECO:0000256" key="12">
    <source>
        <dbReference type="ARBA" id="ARBA00022801"/>
    </source>
</evidence>
<feature type="compositionally biased region" description="Polar residues" evidence="21">
    <location>
        <begin position="255"/>
        <end position="268"/>
    </location>
</feature>
<evidence type="ECO:0000259" key="22">
    <source>
        <dbReference type="Pfam" id="PF08573"/>
    </source>
</evidence>
<evidence type="ECO:0000256" key="21">
    <source>
        <dbReference type="SAM" id="MobiDB-lite"/>
    </source>
</evidence>
<evidence type="ECO:0000313" key="25">
    <source>
        <dbReference type="RefSeq" id="XP_031439801.1"/>
    </source>
</evidence>
<name>A0A6P8GPW7_CLUHA</name>
<evidence type="ECO:0000256" key="3">
    <source>
        <dbReference type="ARBA" id="ARBA00007496"/>
    </source>
</evidence>
<evidence type="ECO:0000256" key="14">
    <source>
        <dbReference type="ARBA" id="ARBA00023054"/>
    </source>
</evidence>
<dbReference type="CTD" id="5932"/>
<dbReference type="GO" id="GO:0004519">
    <property type="term" value="F:endonuclease activity"/>
    <property type="evidence" value="ECO:0007669"/>
    <property type="project" value="UniProtKB-KW"/>
</dbReference>
<feature type="coiled-coil region" evidence="20">
    <location>
        <begin position="122"/>
        <end position="149"/>
    </location>
</feature>
<evidence type="ECO:0000256" key="17">
    <source>
        <dbReference type="ARBA" id="ARBA00023242"/>
    </source>
</evidence>
<feature type="compositionally biased region" description="Acidic residues" evidence="21">
    <location>
        <begin position="525"/>
        <end position="538"/>
    </location>
</feature>
<evidence type="ECO:0000256" key="10">
    <source>
        <dbReference type="ARBA" id="ARBA00022763"/>
    </source>
</evidence>
<evidence type="ECO:0000256" key="5">
    <source>
        <dbReference type="ARBA" id="ARBA00022454"/>
    </source>
</evidence>
<keyword evidence="5" id="KW-0158">Chromosome</keyword>
<feature type="region of interest" description="Disordered" evidence="21">
    <location>
        <begin position="313"/>
        <end position="455"/>
    </location>
</feature>
<keyword evidence="10" id="KW-0227">DNA damage</keyword>
<evidence type="ECO:0000256" key="16">
    <source>
        <dbReference type="ARBA" id="ARBA00023204"/>
    </source>
</evidence>
<keyword evidence="17" id="KW-0539">Nucleus</keyword>
<sequence>MMSSPVLSGGSPGSSVALSDSAELFHELWGRLRECHDGALQGLQTKVSKLKKERCLDAQRLEEFYNKNQLLREQQKALQDNVKVLEDRLRAGLCDRCAVTERHMKKKQGEFETICKQNQLLISELRVDRDSLQEENKRLNLQLESLQECRSPHTMSSEAEDGVIPDSPLHSVSLPSISKMKRRKEHTHVRYAEKPLSQSAKGLSSSLPLRCYDEGVLVPETCEMDGNPTTMSSVGNGRAVVAETCRLEIPEEDSQSVLSSVFGSARNTSPDEPKRHSNLIQPDATSPSLLWKMSLSPRHLRHPPAVATPRIVPLQASHNPPPEPAKRKATSLSSGGGEEEDGGGTERPLDLSPEERPKRRPRLGPQPQAPSRTIGPEETQDEDALFKQPTILAPVRKKSREAQPDSEQTSVLRPNPCAHVKSPLQEATEQSWSVDPAAGLSQYSADSPPQTETIAEAETVDTDCTYLSHSMLIQARNRHDKSGIGLKANDSLAEIFDKTAYGEYESCPQDGSFEEERDKEGCEENHEDDEDAEEEDEEKAGHEKDCDPVYAAAMKVKGTPRKSTEPGYAYVDVVRNRDERRKLKGHTCKECEIYYADLPEEEREKKLASCSRHRFRYIPPSTPENFWEVGFPSTQTCVERGYIKEDKEPDPRMRRRRPYVAMFSPKAKD</sequence>
<evidence type="ECO:0000256" key="9">
    <source>
        <dbReference type="ARBA" id="ARBA00022759"/>
    </source>
</evidence>
<feature type="compositionally biased region" description="Basic and acidic residues" evidence="21">
    <location>
        <begin position="514"/>
        <end position="524"/>
    </location>
</feature>
<dbReference type="RefSeq" id="XP_031439801.1">
    <property type="nucleotide sequence ID" value="XM_031583941.2"/>
</dbReference>
<feature type="coiled-coil region" evidence="20">
    <location>
        <begin position="61"/>
        <end position="88"/>
    </location>
</feature>
<feature type="region of interest" description="Disordered" evidence="21">
    <location>
        <begin position="504"/>
        <end position="546"/>
    </location>
</feature>
<evidence type="ECO:0000256" key="1">
    <source>
        <dbReference type="ARBA" id="ARBA00004123"/>
    </source>
</evidence>
<evidence type="ECO:0000256" key="4">
    <source>
        <dbReference type="ARBA" id="ARBA00020680"/>
    </source>
</evidence>
<dbReference type="InterPro" id="IPR033316">
    <property type="entry name" value="RBBP8-like"/>
</dbReference>
<keyword evidence="14 20" id="KW-0175">Coiled coil</keyword>